<dbReference type="Proteomes" id="UP000078003">
    <property type="component" value="Unassembled WGS sequence"/>
</dbReference>
<sequence length="212" mass="24186">MKFTNLHQNFILLAPLSIKQHLENRAFWPAFINEINPFAGKIKGIPRIGASQYDSNGEVKLGRLSWRAEKLQKLADNYYLSTHPEAFDFPYFFANFPSPVTCSKQDTTPALTLTLDDATSGGLPQSGLLLSFRQDYFDELGETVVHELLNRLSALLQAGLRLRKQTQYAYLYKDSLSDVWQDCIMDLFPTHAAELTKKGWEIKKDFAGWAKF</sequence>
<dbReference type="RefSeq" id="WP_064104755.1">
    <property type="nucleotide sequence ID" value="NZ_LXSF01000012.1"/>
</dbReference>
<name>A0A1A9RCV1_EIKCO</name>
<dbReference type="AlphaFoldDB" id="A0A1A9RCV1"/>
<comment type="caution">
    <text evidence="1">The sequence shown here is derived from an EMBL/GenBank/DDBJ whole genome shotgun (WGS) entry which is preliminary data.</text>
</comment>
<reference evidence="2" key="1">
    <citation type="submission" date="2016-05" db="EMBL/GenBank/DDBJ databases">
        <title>Draft genome of Corynebacterium afermentans subsp. afermentans LCDC 88199T.</title>
        <authorList>
            <person name="Bernier A.-M."/>
            <person name="Bernard K."/>
        </authorList>
    </citation>
    <scope>NUCLEOTIDE SEQUENCE [LARGE SCALE GENOMIC DNA]</scope>
    <source>
        <strain evidence="2">NML01-0328</strain>
    </source>
</reference>
<evidence type="ECO:0000313" key="2">
    <source>
        <dbReference type="Proteomes" id="UP000078003"/>
    </source>
</evidence>
<organism evidence="1 2">
    <name type="scientific">Eikenella corrodens</name>
    <dbReference type="NCBI Taxonomy" id="539"/>
    <lineage>
        <taxon>Bacteria</taxon>
        <taxon>Pseudomonadati</taxon>
        <taxon>Pseudomonadota</taxon>
        <taxon>Betaproteobacteria</taxon>
        <taxon>Neisseriales</taxon>
        <taxon>Neisseriaceae</taxon>
        <taxon>Eikenella</taxon>
    </lineage>
</organism>
<accession>A0A1A9RCV1</accession>
<protein>
    <submittedName>
        <fullName evidence="1">Uncharacterized protein</fullName>
    </submittedName>
</protein>
<proteinExistence type="predicted"/>
<evidence type="ECO:0000313" key="1">
    <source>
        <dbReference type="EMBL" id="OAM15431.1"/>
    </source>
</evidence>
<dbReference type="EMBL" id="LXSF01000012">
    <property type="protein sequence ID" value="OAM15431.1"/>
    <property type="molecule type" value="Genomic_DNA"/>
</dbReference>
<gene>
    <name evidence="1" type="ORF">A7P85_09640</name>
</gene>